<dbReference type="PROSITE" id="PS50084">
    <property type="entry name" value="KH_TYPE_1"/>
    <property type="match status" value="1"/>
</dbReference>
<keyword evidence="5" id="KW-0694">RNA-binding</keyword>
<organism evidence="9 10">
    <name type="scientific">Mya arenaria</name>
    <name type="common">Soft-shell clam</name>
    <dbReference type="NCBI Taxonomy" id="6604"/>
    <lineage>
        <taxon>Eukaryota</taxon>
        <taxon>Metazoa</taxon>
        <taxon>Spiralia</taxon>
        <taxon>Lophotrochozoa</taxon>
        <taxon>Mollusca</taxon>
        <taxon>Bivalvia</taxon>
        <taxon>Autobranchia</taxon>
        <taxon>Heteroconchia</taxon>
        <taxon>Euheterodonta</taxon>
        <taxon>Imparidentia</taxon>
        <taxon>Neoheterodontei</taxon>
        <taxon>Myida</taxon>
        <taxon>Myoidea</taxon>
        <taxon>Myidae</taxon>
        <taxon>Mya</taxon>
    </lineage>
</organism>
<feature type="compositionally biased region" description="Low complexity" evidence="7">
    <location>
        <begin position="879"/>
        <end position="898"/>
    </location>
</feature>
<feature type="compositionally biased region" description="Gly residues" evidence="7">
    <location>
        <begin position="2530"/>
        <end position="2540"/>
    </location>
</feature>
<feature type="region of interest" description="Disordered" evidence="7">
    <location>
        <begin position="2081"/>
        <end position="2278"/>
    </location>
</feature>
<name>A0ABY7DJK5_MYAAR</name>
<dbReference type="Gene3D" id="3.30.1370.10">
    <property type="entry name" value="K Homology domain, type 1"/>
    <property type="match status" value="1"/>
</dbReference>
<feature type="compositionally biased region" description="Low complexity" evidence="7">
    <location>
        <begin position="2360"/>
        <end position="2373"/>
    </location>
</feature>
<feature type="region of interest" description="Disordered" evidence="7">
    <location>
        <begin position="1746"/>
        <end position="2033"/>
    </location>
</feature>
<keyword evidence="1" id="KW-0677">Repeat</keyword>
<feature type="repeat" description="ANK" evidence="4">
    <location>
        <begin position="1495"/>
        <end position="1527"/>
    </location>
</feature>
<evidence type="ECO:0000313" key="10">
    <source>
        <dbReference type="Proteomes" id="UP001164746"/>
    </source>
</evidence>
<dbReference type="Gene3D" id="1.25.40.20">
    <property type="entry name" value="Ankyrin repeat-containing domain"/>
    <property type="match status" value="7"/>
</dbReference>
<evidence type="ECO:0000256" key="2">
    <source>
        <dbReference type="ARBA" id="ARBA00023043"/>
    </source>
</evidence>
<feature type="compositionally biased region" description="Basic residues" evidence="7">
    <location>
        <begin position="1758"/>
        <end position="1773"/>
    </location>
</feature>
<dbReference type="InterPro" id="IPR051631">
    <property type="entry name" value="Ankyrin-KH/SAM_domain"/>
</dbReference>
<dbReference type="InterPro" id="IPR036612">
    <property type="entry name" value="KH_dom_type_1_sf"/>
</dbReference>
<keyword evidence="3 6" id="KW-0175">Coiled coil</keyword>
<feature type="compositionally biased region" description="Low complexity" evidence="7">
    <location>
        <begin position="2541"/>
        <end position="2556"/>
    </location>
</feature>
<feature type="repeat" description="ANK" evidence="4">
    <location>
        <begin position="1632"/>
        <end position="1664"/>
    </location>
</feature>
<feature type="compositionally biased region" description="Polar residues" evidence="7">
    <location>
        <begin position="1988"/>
        <end position="2006"/>
    </location>
</feature>
<accession>A0ABY7DJK5</accession>
<evidence type="ECO:0000259" key="8">
    <source>
        <dbReference type="SMART" id="SM00322"/>
    </source>
</evidence>
<feature type="compositionally biased region" description="Polar residues" evidence="7">
    <location>
        <begin position="2437"/>
        <end position="2449"/>
    </location>
</feature>
<feature type="compositionally biased region" description="Low complexity" evidence="7">
    <location>
        <begin position="1817"/>
        <end position="1838"/>
    </location>
</feature>
<feature type="compositionally biased region" description="Basic and acidic residues" evidence="7">
    <location>
        <begin position="2014"/>
        <end position="2024"/>
    </location>
</feature>
<dbReference type="InterPro" id="IPR002110">
    <property type="entry name" value="Ankyrin_rpt"/>
</dbReference>
<keyword evidence="10" id="KW-1185">Reference proteome</keyword>
<dbReference type="Pfam" id="PF00023">
    <property type="entry name" value="Ank"/>
    <property type="match status" value="1"/>
</dbReference>
<feature type="compositionally biased region" description="Polar residues" evidence="7">
    <location>
        <begin position="1"/>
        <end position="11"/>
    </location>
</feature>
<feature type="compositionally biased region" description="Basic and acidic residues" evidence="7">
    <location>
        <begin position="12"/>
        <end position="25"/>
    </location>
</feature>
<feature type="repeat" description="ANK" evidence="4">
    <location>
        <begin position="323"/>
        <end position="355"/>
    </location>
</feature>
<feature type="repeat" description="ANK" evidence="4">
    <location>
        <begin position="1428"/>
        <end position="1460"/>
    </location>
</feature>
<keyword evidence="2 4" id="KW-0040">ANK repeat</keyword>
<evidence type="ECO:0000256" key="4">
    <source>
        <dbReference type="PROSITE-ProRule" id="PRU00023"/>
    </source>
</evidence>
<evidence type="ECO:0000256" key="7">
    <source>
        <dbReference type="SAM" id="MobiDB-lite"/>
    </source>
</evidence>
<dbReference type="InterPro" id="IPR004087">
    <property type="entry name" value="KH_dom"/>
</dbReference>
<feature type="compositionally biased region" description="Pro residues" evidence="7">
    <location>
        <begin position="1360"/>
        <end position="1374"/>
    </location>
</feature>
<feature type="repeat" description="ANK" evidence="4">
    <location>
        <begin position="486"/>
        <end position="518"/>
    </location>
</feature>
<sequence>MQNDDTQTNNETAKEVDTVEIDQEKQTAAMTGPSVTENPQVSSSQSFGLDVSCSDDDEVSEVDSFILENEDTDPVLEPNFLLPQTMESANLHTVTVDPETHARLEALLEAAADGKALTDPEVLRKLTSSVSCALDEAAQALHRMRAEQQSQLGNTESQRSLAEACSDGDVPTVRKLLREGGSVHETTEEGDSLLSLACSAGYYELAQVLLAMKANVEDRGIKGDCTPLMEAASGGYVEIVKLLIAHLADVNAQSSAGNTPLHYAACGGYEDVVQVMIEAGANVEQHNENGHTPLMEAASAGHVGVAAILLNNGAGINTHSNEFKESALTLACYKGHLEMVKFLLEAGADQEHKTDEMHTALMEASMDGHVEVARLLLDSGAQVNMPADSFESPLTLAACGGHVELANLLIERGANLEEVNDEGYTPLMEAAREGHEEMVALLLAHDADINAQTEETQETALTLACCGGFLDVADFLISAGADIELGCSTPLMEAAQEGHLELVKYLLKYNAKVNAITGTGDTALTYACENGHTDVADVLLEHGAELEHESEGGRTPLMKAARAGHLCTVQFLIGRGADVNRQTTTNDHTVLSLACAGGHLAVVELLLACGADPTHKLKDGSTMVIEAAKGGHTNVVKLLLEYPNRVIMNHGQELPPISAADSHHVESRVPIHGLANIVPPSEPDSHQARPNNLTTATCEHMDGASPVKRKAQEKDVNISPKTGDQIWQNVQKSLKKSATGNQHNIDPATKNTKSSNLTTSGELAAQISENGVISDLLPEDTIDLKAGERLEAIISNVMAKELINTTSTREEQILRKQQILEELQKVEKELQEKAQQQWLITVQQQHQQQQQLQQVLQPYRQPLHQVLQKELESQKKKLPVSSQQTVTSLSTPTSTTSIPLPPPPIPLSLPEPANNLDKQPPRSVAMETSKPNIKPNISERPIAVPLKAGGDQVKASSNNEAGTVDKQKQSSKTVKQVEKNGSNHITTQESPTVTTSTSSETKENKTGNEKGNNVVKSASGEKSSAVGNNISKESSEKPLPGVVNVPGKGGELEKLIPGNGNTSGKTSTSLPLANGPVHSQNGGTQLSQAAAIQPPRPPLPGPNQLMSPFPSLPASLTLPQPLAIPPLVQTPAPAKPPQLTLSQQQQLEQQLQQLQLQQQQAVATSIQQQPATVLNQPFVLNENQRQTLQNLILRQQQEAQQLAQQTTLQFPQLQFTPQQQEHLFQVISQQQFTPQQLQQVGAGGMVQQQMVQQQQQQQLIVTTQQQVQVTVQQHQTLLQQAQALSPQFQQMFTQQHQQLLQQQQQQQQTHFLQQQLQNIKPPVVTSSTASKPIAQRKTKSLLPMSQINPESKILDIETVTPPPSTPLTPNPSPASPDSISPLYTPIDLDAQTESNHDTALTLACAGGHSELVTLLLNKGADIEHRDKKGFTPLILAATAGHTDVVEILLENGADIEAQSERTKDTPLSLACSGGRYEVVELLLCRGANKEHRNVSDYTPLSLAASGGFVNIIKLLLSHGAEINSRTGSKLGISPLMLAAMNGHTAAVKLLLDMGSDINAQIETNRNTALTLACFQGRHEVVSLLVDRRANIEHRAKTGLTPLMEAASGGYVEVGRVLLDKGGDVNAPPVPSSRDTALTIAADKGHYRFVELLLSRHSAVDVKNKKGNSPLWLACNGGHLDVVQLLVTAGADIDSQDNRKVSCLMAAFRKGHIKVVKWMVKHIIVHAKERQAAEAFKNAKNLLEELDKERQEEESRKAAAAKKREKKKNKKKNKKQEGSKDGEQDSLSKNSSPEPESEDSVPQESEVKIEKEEKEVVLEPPTATTTSTLGLTLPTSTEPIYSKSKGRPKKSEKRGSKNESEMNNVEEDRVTQDENQDPRVNNPENALSISNNKTESSRTENKKNKKNRRERDKEITTSVGKKVTEGQAGRAAIGRRRKGEKDSSVTAIGDLDDFGNLPSISDRDMEKIRKTEKPKGPQPEKTPYEKAQSESSGNQSLLSVKASQALVNSPKRGQRKEDGWKEVIRKSKKVQVPASAISRVIGRGGSNINAIREVSGANIDVEKNKGSGERTITINQVENKSLYFIPPNDNPQPTPSSQGHTSGGGGSQKPSKTLAPRLQQQAALNSNQSKGQSSTSSVPSPSMAWGGTSPAPGSVSPRRSTGKNQAVAPYSVPSGSMNGPLPIDKSGVTRQLFSGDGKRMGFGTPGVGNTKVTMSTMPGPSPSSPPTFNMRQEGRQQQAQQGRGGAAARLVPGTVKVLQRPSSSGQNKHDLQPLPIVPNQSTTTITTHTVTSANSNLNMSSSGEFSPFNNLFSNATEHFLGKKDDINERMNFASVAAAGVVSSMSSNPMLDPTSPDAALQAKAPGFKPPAGAGPRMPTPMQDMNPAFRAMFPMPNQFMDMGMQALHGYNQGFPGVGPSQPAYSNQSPNMSPRSSQSSTAGLSPRSNSSGFDPTLLQKEEYTTPNQPMTLPKISSSLNPNAPDFTSRSLHGGSSPFPGQGAPPPFSSSPGFQMPPMYNQELAKQLMSVIGSIGPGGGPGGPQMGNLPPSSGSPIPGAGDTMGGMPTNQQELFQNMANLMHQLSAVQSQVPSSPGLGPNFTSPMVPRPFSPLPGQGRPSSAPSVGGMLPREGPSPTPIGPPRAPSPVTAPTPPMSEMIRPGMEDRRQPRPIGGERTVRKPIGPVSGIPGTDYGDAFWNFQPQLNMDWNPKIGSPVVSSASLQTSVISTSVIAGSTMATSGGEGRSMGLDSQSPGPSDDLNDQGFPQYVQSSGLPPMTLFNGVGPYQSTGFGNGAGDNLQSMWSTQETSNPDDRQKTPMWNWNDT</sequence>
<dbReference type="EMBL" id="CP111013">
    <property type="protein sequence ID" value="WAQ97121.1"/>
    <property type="molecule type" value="Genomic_DNA"/>
</dbReference>
<feature type="repeat" description="ANK" evidence="4">
    <location>
        <begin position="256"/>
        <end position="288"/>
    </location>
</feature>
<feature type="compositionally biased region" description="Basic and acidic residues" evidence="7">
    <location>
        <begin position="1852"/>
        <end position="1871"/>
    </location>
</feature>
<feature type="repeat" description="ANK" evidence="4">
    <location>
        <begin position="586"/>
        <end position="618"/>
    </location>
</feature>
<evidence type="ECO:0000256" key="5">
    <source>
        <dbReference type="PROSITE-ProRule" id="PRU00117"/>
    </source>
</evidence>
<feature type="region of interest" description="Disordered" evidence="7">
    <location>
        <begin position="1"/>
        <end position="54"/>
    </location>
</feature>
<feature type="compositionally biased region" description="Polar residues" evidence="7">
    <location>
        <begin position="1877"/>
        <end position="1893"/>
    </location>
</feature>
<feature type="repeat" description="ANK" evidence="4">
    <location>
        <begin position="1530"/>
        <end position="1562"/>
    </location>
</feature>
<reference evidence="9" key="1">
    <citation type="submission" date="2022-11" db="EMBL/GenBank/DDBJ databases">
        <title>Centuries of genome instability and evolution in soft-shell clam transmissible cancer (bioRxiv).</title>
        <authorList>
            <person name="Hart S.F.M."/>
            <person name="Yonemitsu M.A."/>
            <person name="Giersch R.M."/>
            <person name="Beal B.F."/>
            <person name="Arriagada G."/>
            <person name="Davis B.W."/>
            <person name="Ostrander E.A."/>
            <person name="Goff S.P."/>
            <person name="Metzger M.J."/>
        </authorList>
    </citation>
    <scope>NUCLEOTIDE SEQUENCE</scope>
    <source>
        <strain evidence="9">MELC-2E11</strain>
        <tissue evidence="9">Siphon/mantle</tissue>
    </source>
</reference>
<feature type="region of interest" description="Disordered" evidence="7">
    <location>
        <begin position="2527"/>
        <end position="2562"/>
    </location>
</feature>
<dbReference type="InterPro" id="IPR004088">
    <property type="entry name" value="KH_dom_type_1"/>
</dbReference>
<feature type="region of interest" description="Disordered" evidence="7">
    <location>
        <begin position="2733"/>
        <end position="2821"/>
    </location>
</feature>
<feature type="compositionally biased region" description="Low complexity" evidence="7">
    <location>
        <begin position="2422"/>
        <end position="2436"/>
    </location>
</feature>
<dbReference type="PROSITE" id="PS50088">
    <property type="entry name" value="ANK_REPEAT"/>
    <property type="match status" value="20"/>
</dbReference>
<feature type="repeat" description="ANK" evidence="4">
    <location>
        <begin position="356"/>
        <end position="388"/>
    </location>
</feature>
<feature type="compositionally biased region" description="Polar residues" evidence="7">
    <location>
        <begin position="719"/>
        <end position="744"/>
    </location>
</feature>
<feature type="repeat" description="ANK" evidence="4">
    <location>
        <begin position="1564"/>
        <end position="1596"/>
    </location>
</feature>
<dbReference type="Proteomes" id="UP001164746">
    <property type="component" value="Chromosome 2"/>
</dbReference>
<evidence type="ECO:0000256" key="6">
    <source>
        <dbReference type="SAM" id="Coils"/>
    </source>
</evidence>
<dbReference type="Pfam" id="PF12796">
    <property type="entry name" value="Ank_2"/>
    <property type="match status" value="9"/>
</dbReference>
<feature type="compositionally biased region" description="Polar residues" evidence="7">
    <location>
        <begin position="1059"/>
        <end position="1090"/>
    </location>
</feature>
<proteinExistence type="predicted"/>
<feature type="compositionally biased region" description="Basic and acidic residues" evidence="7">
    <location>
        <begin position="1960"/>
        <end position="1974"/>
    </location>
</feature>
<gene>
    <name evidence="9" type="ORF">MAR_029811</name>
</gene>
<feature type="compositionally biased region" description="Polar residues" evidence="7">
    <location>
        <begin position="2460"/>
        <end position="2486"/>
    </location>
</feature>
<evidence type="ECO:0000256" key="1">
    <source>
        <dbReference type="ARBA" id="ARBA00022737"/>
    </source>
</evidence>
<feature type="region of interest" description="Disordered" evidence="7">
    <location>
        <begin position="2410"/>
        <end position="2513"/>
    </location>
</feature>
<feature type="region of interest" description="Disordered" evidence="7">
    <location>
        <begin position="1357"/>
        <end position="1377"/>
    </location>
</feature>
<feature type="compositionally biased region" description="Pro residues" evidence="7">
    <location>
        <begin position="2629"/>
        <end position="2650"/>
    </location>
</feature>
<feature type="repeat" description="ANK" evidence="4">
    <location>
        <begin position="223"/>
        <end position="255"/>
    </location>
</feature>
<feature type="repeat" description="ANK" evidence="4">
    <location>
        <begin position="519"/>
        <end position="551"/>
    </location>
</feature>
<feature type="region of interest" description="Disordered" evidence="7">
    <location>
        <begin position="2605"/>
        <end position="2683"/>
    </location>
</feature>
<feature type="compositionally biased region" description="Low complexity" evidence="7">
    <location>
        <begin position="986"/>
        <end position="999"/>
    </location>
</feature>
<feature type="compositionally biased region" description="Low complexity" evidence="7">
    <location>
        <begin position="2124"/>
        <end position="2141"/>
    </location>
</feature>
<feature type="repeat" description="ANK" evidence="4">
    <location>
        <begin position="389"/>
        <end position="421"/>
    </location>
</feature>
<feature type="repeat" description="ANK" evidence="4">
    <location>
        <begin position="1462"/>
        <end position="1494"/>
    </location>
</feature>
<dbReference type="Pfam" id="PF13637">
    <property type="entry name" value="Ank_4"/>
    <property type="match status" value="1"/>
</dbReference>
<feature type="region of interest" description="Disordered" evidence="7">
    <location>
        <begin position="1124"/>
        <end position="1143"/>
    </location>
</feature>
<dbReference type="Pfam" id="PF00013">
    <property type="entry name" value="KH_1"/>
    <property type="match status" value="1"/>
</dbReference>
<dbReference type="PRINTS" id="PR01415">
    <property type="entry name" value="ANKYRIN"/>
</dbReference>
<dbReference type="CDD" id="cd22404">
    <property type="entry name" value="KH-I_MASK"/>
    <property type="match status" value="1"/>
</dbReference>
<feature type="repeat" description="ANK" evidence="4">
    <location>
        <begin position="422"/>
        <end position="454"/>
    </location>
</feature>
<feature type="repeat" description="ANK" evidence="4">
    <location>
        <begin position="1597"/>
        <end position="1629"/>
    </location>
</feature>
<feature type="region of interest" description="Disordered" evidence="7">
    <location>
        <begin position="2346"/>
        <end position="2375"/>
    </location>
</feature>
<feature type="compositionally biased region" description="Pro residues" evidence="7">
    <location>
        <begin position="899"/>
        <end position="909"/>
    </location>
</feature>
<protein>
    <submittedName>
        <fullName evidence="9">ANR17-like protein</fullName>
    </submittedName>
</protein>
<dbReference type="SMART" id="SM00322">
    <property type="entry name" value="KH"/>
    <property type="match status" value="1"/>
</dbReference>
<feature type="repeat" description="ANK" evidence="4">
    <location>
        <begin position="289"/>
        <end position="321"/>
    </location>
</feature>
<feature type="coiled-coil region" evidence="6">
    <location>
        <begin position="809"/>
        <end position="836"/>
    </location>
</feature>
<feature type="repeat" description="ANK" evidence="4">
    <location>
        <begin position="1395"/>
        <end position="1427"/>
    </location>
</feature>
<dbReference type="PANTHER" id="PTHR23206">
    <property type="entry name" value="MASK PROTEIN"/>
    <property type="match status" value="1"/>
</dbReference>
<feature type="compositionally biased region" description="Basic and acidic residues" evidence="7">
    <location>
        <begin position="1804"/>
        <end position="1816"/>
    </location>
</feature>
<feature type="compositionally biased region" description="Polar residues" evidence="7">
    <location>
        <begin position="1020"/>
        <end position="1032"/>
    </location>
</feature>
<feature type="compositionally biased region" description="Polar residues" evidence="7">
    <location>
        <begin position="2794"/>
        <end position="2805"/>
    </location>
</feature>
<feature type="coiled-coil region" evidence="6">
    <location>
        <begin position="1144"/>
        <end position="1205"/>
    </location>
</feature>
<dbReference type="PANTHER" id="PTHR23206:SF8">
    <property type="entry name" value="ANKYRIN REPEAT AND KH DOMAIN-CONTAINING 1"/>
    <property type="match status" value="1"/>
</dbReference>
<dbReference type="InterPro" id="IPR036770">
    <property type="entry name" value="Ankyrin_rpt-contain_sf"/>
</dbReference>
<dbReference type="SUPFAM" id="SSF48403">
    <property type="entry name" value="Ankyrin repeat"/>
    <property type="match status" value="3"/>
</dbReference>
<dbReference type="SMART" id="SM00248">
    <property type="entry name" value="ANK"/>
    <property type="match status" value="25"/>
</dbReference>
<dbReference type="InterPro" id="IPR047373">
    <property type="entry name" value="KH-I_MASK"/>
</dbReference>
<dbReference type="PROSITE" id="PS50297">
    <property type="entry name" value="ANK_REP_REGION"/>
    <property type="match status" value="18"/>
</dbReference>
<evidence type="ECO:0000256" key="3">
    <source>
        <dbReference type="ARBA" id="ARBA00023054"/>
    </source>
</evidence>
<feature type="compositionally biased region" description="Low complexity" evidence="7">
    <location>
        <begin position="2234"/>
        <end position="2248"/>
    </location>
</feature>
<feature type="domain" description="K Homology" evidence="8">
    <location>
        <begin position="2023"/>
        <end position="2131"/>
    </location>
</feature>
<dbReference type="SUPFAM" id="SSF54791">
    <property type="entry name" value="Eukaryotic type KH-domain (KH-domain type I)"/>
    <property type="match status" value="1"/>
</dbReference>
<feature type="repeat" description="ANK" evidence="4">
    <location>
        <begin position="552"/>
        <end position="584"/>
    </location>
</feature>
<feature type="repeat" description="ANK" evidence="4">
    <location>
        <begin position="1665"/>
        <end position="1697"/>
    </location>
</feature>
<feature type="region of interest" description="Disordered" evidence="7">
    <location>
        <begin position="873"/>
        <end position="1112"/>
    </location>
</feature>
<feature type="compositionally biased region" description="Polar residues" evidence="7">
    <location>
        <begin position="26"/>
        <end position="47"/>
    </location>
</feature>
<feature type="compositionally biased region" description="Basic and acidic residues" evidence="7">
    <location>
        <begin position="1746"/>
        <end position="1756"/>
    </location>
</feature>
<evidence type="ECO:0000313" key="9">
    <source>
        <dbReference type="EMBL" id="WAQ97121.1"/>
    </source>
</evidence>
<feature type="region of interest" description="Disordered" evidence="7">
    <location>
        <begin position="699"/>
        <end position="757"/>
    </location>
</feature>